<dbReference type="PANTHER" id="PTHR32319">
    <property type="entry name" value="BACTERIAL HEMOLYSIN-LIKE PROTEIN"/>
    <property type="match status" value="1"/>
</dbReference>
<dbReference type="SUPFAM" id="SSF55174">
    <property type="entry name" value="Alpha-L RNA-binding motif"/>
    <property type="match status" value="1"/>
</dbReference>
<evidence type="ECO:0000256" key="2">
    <source>
        <dbReference type="ARBA" id="ARBA00029460"/>
    </source>
</evidence>
<dbReference type="EMBL" id="BMHA01000003">
    <property type="protein sequence ID" value="GGI04933.1"/>
    <property type="molecule type" value="Genomic_DNA"/>
</dbReference>
<dbReference type="AlphaFoldDB" id="A0A8J3EX28"/>
<evidence type="ECO:0000259" key="5">
    <source>
        <dbReference type="Pfam" id="PF01728"/>
    </source>
</evidence>
<keyword evidence="7" id="KW-1185">Reference proteome</keyword>
<dbReference type="Pfam" id="PF01479">
    <property type="entry name" value="S4"/>
    <property type="match status" value="1"/>
</dbReference>
<keyword evidence="1 3" id="KW-0694">RNA-binding</keyword>
<dbReference type="GO" id="GO:0008168">
    <property type="term" value="F:methyltransferase activity"/>
    <property type="evidence" value="ECO:0007669"/>
    <property type="project" value="InterPro"/>
</dbReference>
<evidence type="ECO:0000256" key="1">
    <source>
        <dbReference type="ARBA" id="ARBA00022884"/>
    </source>
</evidence>
<organism evidence="6 7">
    <name type="scientific">Egicoccus halophilus</name>
    <dbReference type="NCBI Taxonomy" id="1670830"/>
    <lineage>
        <taxon>Bacteria</taxon>
        <taxon>Bacillati</taxon>
        <taxon>Actinomycetota</taxon>
        <taxon>Nitriliruptoria</taxon>
        <taxon>Egicoccales</taxon>
        <taxon>Egicoccaceae</taxon>
        <taxon>Egicoccus</taxon>
    </lineage>
</organism>
<name>A0A8J3EX28_9ACTN</name>
<comment type="caution">
    <text evidence="6">The sequence shown here is derived from an EMBL/GenBank/DDBJ whole genome shotgun (WGS) entry which is preliminary data.</text>
</comment>
<reference evidence="6" key="2">
    <citation type="submission" date="2020-09" db="EMBL/GenBank/DDBJ databases">
        <authorList>
            <person name="Sun Q."/>
            <person name="Zhou Y."/>
        </authorList>
    </citation>
    <scope>NUCLEOTIDE SEQUENCE</scope>
    <source>
        <strain evidence="6">CGMCC 1.14988</strain>
    </source>
</reference>
<dbReference type="InterPro" id="IPR029063">
    <property type="entry name" value="SAM-dependent_MTases_sf"/>
</dbReference>
<proteinExistence type="inferred from homology"/>
<sequence>MRRELAASRTEAQEAIAAGLVTVDGAPATKAATQVHAGQAVVVAAPPRRFVSRGGEKLDHALERFAVEVSGRRCLDAGVSTGGFTDCLLQRGAGSVLAYDVGYGQVHEKLRQDERVEVHERTNVRDLTPDDLASPRPDLLVADLSFISLASVLPVLRPLLRAPAEGIVLVKPQFEAERGQVGKGGVVRDPAVWRQCLRRVTDAALALDWRHLDLTASPLLGPAGNVEFLLYLGPDDAGAAAVDVEARVEAAVAEGAARRGAAR</sequence>
<protein>
    <submittedName>
        <fullName evidence="6">TlyA family rRNA (Cytidine-2'-O)-methyltransferase</fullName>
    </submittedName>
</protein>
<feature type="domain" description="RNA-binding S4" evidence="4">
    <location>
        <begin position="3"/>
        <end position="40"/>
    </location>
</feature>
<dbReference type="InterPro" id="IPR002942">
    <property type="entry name" value="S4_RNA-bd"/>
</dbReference>
<feature type="domain" description="Ribosomal RNA methyltransferase FtsJ" evidence="5">
    <location>
        <begin position="50"/>
        <end position="233"/>
    </location>
</feature>
<comment type="similarity">
    <text evidence="2">Belongs to the TlyA family.</text>
</comment>
<dbReference type="Gene3D" id="3.40.50.150">
    <property type="entry name" value="Vaccinia Virus protein VP39"/>
    <property type="match status" value="1"/>
</dbReference>
<dbReference type="GO" id="GO:0003723">
    <property type="term" value="F:RNA binding"/>
    <property type="evidence" value="ECO:0007669"/>
    <property type="project" value="UniProtKB-KW"/>
</dbReference>
<dbReference type="PROSITE" id="PS50889">
    <property type="entry name" value="S4"/>
    <property type="match status" value="1"/>
</dbReference>
<dbReference type="InterPro" id="IPR047048">
    <property type="entry name" value="TlyA"/>
</dbReference>
<evidence type="ECO:0000256" key="3">
    <source>
        <dbReference type="PROSITE-ProRule" id="PRU00182"/>
    </source>
</evidence>
<dbReference type="InterPro" id="IPR004538">
    <property type="entry name" value="Hemolysin_A/TlyA"/>
</dbReference>
<evidence type="ECO:0000259" key="4">
    <source>
        <dbReference type="Pfam" id="PF01479"/>
    </source>
</evidence>
<gene>
    <name evidence="6" type="ORF">GCM10011354_11570</name>
</gene>
<dbReference type="PANTHER" id="PTHR32319:SF0">
    <property type="entry name" value="BACTERIAL HEMOLYSIN-LIKE PROTEIN"/>
    <property type="match status" value="1"/>
</dbReference>
<accession>A0A8J3EX28</accession>
<dbReference type="Gene3D" id="3.10.290.10">
    <property type="entry name" value="RNA-binding S4 domain"/>
    <property type="match status" value="1"/>
</dbReference>
<dbReference type="Proteomes" id="UP000650511">
    <property type="component" value="Unassembled WGS sequence"/>
</dbReference>
<dbReference type="SUPFAM" id="SSF53335">
    <property type="entry name" value="S-adenosyl-L-methionine-dependent methyltransferases"/>
    <property type="match status" value="1"/>
</dbReference>
<evidence type="ECO:0000313" key="7">
    <source>
        <dbReference type="Proteomes" id="UP000650511"/>
    </source>
</evidence>
<dbReference type="InterPro" id="IPR036986">
    <property type="entry name" value="S4_RNA-bd_sf"/>
</dbReference>
<dbReference type="GO" id="GO:0032259">
    <property type="term" value="P:methylation"/>
    <property type="evidence" value="ECO:0007669"/>
    <property type="project" value="InterPro"/>
</dbReference>
<dbReference type="CDD" id="cd02440">
    <property type="entry name" value="AdoMet_MTases"/>
    <property type="match status" value="1"/>
</dbReference>
<dbReference type="Pfam" id="PF01728">
    <property type="entry name" value="FtsJ"/>
    <property type="match status" value="1"/>
</dbReference>
<dbReference type="InterPro" id="IPR002877">
    <property type="entry name" value="RNA_MeTrfase_FtsJ_dom"/>
</dbReference>
<dbReference type="PIRSF" id="PIRSF005578">
    <property type="entry name" value="TlyA"/>
    <property type="match status" value="1"/>
</dbReference>
<reference evidence="6" key="1">
    <citation type="journal article" date="2014" name="Int. J. Syst. Evol. Microbiol.">
        <title>Complete genome sequence of Corynebacterium casei LMG S-19264T (=DSM 44701T), isolated from a smear-ripened cheese.</title>
        <authorList>
            <consortium name="US DOE Joint Genome Institute (JGI-PGF)"/>
            <person name="Walter F."/>
            <person name="Albersmeier A."/>
            <person name="Kalinowski J."/>
            <person name="Ruckert C."/>
        </authorList>
    </citation>
    <scope>NUCLEOTIDE SEQUENCE</scope>
    <source>
        <strain evidence="6">CGMCC 1.14988</strain>
    </source>
</reference>
<evidence type="ECO:0000313" key="6">
    <source>
        <dbReference type="EMBL" id="GGI04933.1"/>
    </source>
</evidence>
<dbReference type="NCBIfam" id="TIGR00478">
    <property type="entry name" value="tly"/>
    <property type="match status" value="1"/>
</dbReference>
<dbReference type="CDD" id="cd00165">
    <property type="entry name" value="S4"/>
    <property type="match status" value="1"/>
</dbReference>